<evidence type="ECO:0000313" key="1">
    <source>
        <dbReference type="EMBL" id="KAI4462948.1"/>
    </source>
</evidence>
<sequence length="384" mass="42912">MSAHLLCLTSGSGLPIFTRSKGNTETLPFSVIGSLNAVHMYSKSHKMALFSTSTEDYCFVWNEFQESIVLIGIAAGCTKEVLQKVLQSCFNAMVLVVGFDEICSQRNIERLKRELRIALNTYSECVDSMFSCVLIHGRIAAATENWWNLSSDELKLLTLLASAESISANKDIPVFLPQKSPNAAFRFVAITLISDVQVCCLCGPTPSLEEIEFFSAQCFKSIMENLGSAVHCYPRNFPTTMQMDTGILGLLLVNTKSGKYMISRSPQQLFGKRTTSGSHRLDILRSFYYQAVLNYLVIQGDKVVLDTADTQISDTVPKQESEKNTCSYSGKEAYWCSEYHKCHAVRINENILCVLYNSSIPTHAVRLVTQKTLKMLISDKQVCW</sequence>
<proteinExistence type="predicted"/>
<organism evidence="1 2">
    <name type="scientific">Holotrichia oblita</name>
    <name type="common">Chafer beetle</name>
    <dbReference type="NCBI Taxonomy" id="644536"/>
    <lineage>
        <taxon>Eukaryota</taxon>
        <taxon>Metazoa</taxon>
        <taxon>Ecdysozoa</taxon>
        <taxon>Arthropoda</taxon>
        <taxon>Hexapoda</taxon>
        <taxon>Insecta</taxon>
        <taxon>Pterygota</taxon>
        <taxon>Neoptera</taxon>
        <taxon>Endopterygota</taxon>
        <taxon>Coleoptera</taxon>
        <taxon>Polyphaga</taxon>
        <taxon>Scarabaeiformia</taxon>
        <taxon>Scarabaeidae</taxon>
        <taxon>Melolonthinae</taxon>
        <taxon>Holotrichia</taxon>
    </lineage>
</organism>
<gene>
    <name evidence="1" type="ORF">MML48_4g00008935</name>
</gene>
<protein>
    <submittedName>
        <fullName evidence="1">Intracellular traffic protein-related</fullName>
    </submittedName>
</protein>
<reference evidence="1" key="1">
    <citation type="submission" date="2022-04" db="EMBL/GenBank/DDBJ databases">
        <title>Chromosome-scale genome assembly of Holotrichia oblita Faldermann.</title>
        <authorList>
            <person name="Rongchong L."/>
        </authorList>
    </citation>
    <scope>NUCLEOTIDE SEQUENCE</scope>
    <source>
        <strain evidence="1">81SQS9</strain>
    </source>
</reference>
<evidence type="ECO:0000313" key="2">
    <source>
        <dbReference type="Proteomes" id="UP001056778"/>
    </source>
</evidence>
<keyword evidence="2" id="KW-1185">Reference proteome</keyword>
<comment type="caution">
    <text evidence="1">The sequence shown here is derived from an EMBL/GenBank/DDBJ whole genome shotgun (WGS) entry which is preliminary data.</text>
</comment>
<dbReference type="Proteomes" id="UP001056778">
    <property type="component" value="Chromosome 4"/>
</dbReference>
<dbReference type="EMBL" id="CM043018">
    <property type="protein sequence ID" value="KAI4462948.1"/>
    <property type="molecule type" value="Genomic_DNA"/>
</dbReference>
<name>A0ACB9T842_HOLOL</name>
<accession>A0ACB9T842</accession>